<dbReference type="RefSeq" id="XP_025021203.1">
    <property type="nucleotide sequence ID" value="XM_025165435.1"/>
</dbReference>
<dbReference type="OrthoDB" id="9895472at2759"/>
<keyword evidence="2" id="KW-1185">Reference proteome</keyword>
<evidence type="ECO:0000313" key="2">
    <source>
        <dbReference type="Proteomes" id="UP000695026"/>
    </source>
</evidence>
<keyword evidence="1" id="KW-0472">Membrane</keyword>
<keyword evidence="1" id="KW-1133">Transmembrane helix</keyword>
<gene>
    <name evidence="3" type="primary">CUNH1orf159</name>
</gene>
<reference evidence="3" key="1">
    <citation type="submission" date="2025-08" db="UniProtKB">
        <authorList>
            <consortium name="RefSeq"/>
        </authorList>
    </citation>
    <scope>IDENTIFICATION</scope>
    <source>
        <tissue evidence="3">Liver</tissue>
    </source>
</reference>
<dbReference type="CTD" id="103187440"/>
<protein>
    <submittedName>
        <fullName evidence="3">Uncharacterized protein C1orf159 homolog isoform X1</fullName>
    </submittedName>
</protein>
<evidence type="ECO:0000256" key="1">
    <source>
        <dbReference type="SAM" id="Phobius"/>
    </source>
</evidence>
<dbReference type="Proteomes" id="UP000695026">
    <property type="component" value="Unplaced"/>
</dbReference>
<dbReference type="GeneID" id="103048297"/>
<dbReference type="PANTHER" id="PTHR16247">
    <property type="entry name" value="RIKEN CDNA 9430015G10 GENE"/>
    <property type="match status" value="1"/>
</dbReference>
<accession>A0A9F5MY95</accession>
<sequence>MENPPETRTRGKVRLATLCSLSGMVVPCVFLLTVLGVEVTSKSTDSSESEAECCIDTMEANSTCLANSQCTPGCYRRWNADGSSSCVKCENETLPAAPVYNLTDCQNGAAREVNPLTNITATTPVTLNVGGPEVAASLIFGTFLISLFLILCVASFFYLKRANKLPNLFYRRSKGSIVQSAESASMLSPPSSIRKPRYVRRERSLVTSGTSTILSAETRVSNV</sequence>
<dbReference type="Pfam" id="PF14946">
    <property type="entry name" value="DUF4501"/>
    <property type="match status" value="1"/>
</dbReference>
<dbReference type="OMA" id="EKQRVNN"/>
<keyword evidence="1" id="KW-0812">Transmembrane</keyword>
<organism evidence="2 3">
    <name type="scientific">Python bivittatus</name>
    <name type="common">Burmese python</name>
    <name type="synonym">Python molurus bivittatus</name>
    <dbReference type="NCBI Taxonomy" id="176946"/>
    <lineage>
        <taxon>Eukaryota</taxon>
        <taxon>Metazoa</taxon>
        <taxon>Chordata</taxon>
        <taxon>Craniata</taxon>
        <taxon>Vertebrata</taxon>
        <taxon>Euteleostomi</taxon>
        <taxon>Lepidosauria</taxon>
        <taxon>Squamata</taxon>
        <taxon>Bifurcata</taxon>
        <taxon>Unidentata</taxon>
        <taxon>Episquamata</taxon>
        <taxon>Toxicofera</taxon>
        <taxon>Serpentes</taxon>
        <taxon>Henophidia</taxon>
        <taxon>Pythonidae</taxon>
        <taxon>Python</taxon>
    </lineage>
</organism>
<dbReference type="InterPro" id="IPR027888">
    <property type="entry name" value="DUF4501"/>
</dbReference>
<name>A0A9F5MY95_PYTBI</name>
<proteinExistence type="predicted"/>
<dbReference type="PANTHER" id="PTHR16247:SF0">
    <property type="entry name" value="RIKEN CDNA 9430015G10 GENE"/>
    <property type="match status" value="1"/>
</dbReference>
<feature type="transmembrane region" description="Helical" evidence="1">
    <location>
        <begin position="134"/>
        <end position="159"/>
    </location>
</feature>
<feature type="transmembrane region" description="Helical" evidence="1">
    <location>
        <begin position="15"/>
        <end position="37"/>
    </location>
</feature>
<dbReference type="AlphaFoldDB" id="A0A9F5MY95"/>
<dbReference type="KEGG" id="pbi:103048297"/>
<evidence type="ECO:0000313" key="3">
    <source>
        <dbReference type="RefSeq" id="XP_025021203.1"/>
    </source>
</evidence>